<accession>T0PQX2</accession>
<protein>
    <submittedName>
        <fullName evidence="3">Uncharacterized protein</fullName>
    </submittedName>
</protein>
<feature type="transmembrane region" description="Helical" evidence="2">
    <location>
        <begin position="21"/>
        <end position="40"/>
    </location>
</feature>
<feature type="transmembrane region" description="Helical" evidence="2">
    <location>
        <begin position="60"/>
        <end position="80"/>
    </location>
</feature>
<keyword evidence="2" id="KW-1133">Transmembrane helix</keyword>
<organism evidence="3 4">
    <name type="scientific">Saprolegnia diclina (strain VS20)</name>
    <dbReference type="NCBI Taxonomy" id="1156394"/>
    <lineage>
        <taxon>Eukaryota</taxon>
        <taxon>Sar</taxon>
        <taxon>Stramenopiles</taxon>
        <taxon>Oomycota</taxon>
        <taxon>Saprolegniomycetes</taxon>
        <taxon>Saprolegniales</taxon>
        <taxon>Saprolegniaceae</taxon>
        <taxon>Saprolegnia</taxon>
    </lineage>
</organism>
<feature type="compositionally biased region" description="Polar residues" evidence="1">
    <location>
        <begin position="151"/>
        <end position="164"/>
    </location>
</feature>
<keyword evidence="2" id="KW-0812">Transmembrane</keyword>
<feature type="transmembrane region" description="Helical" evidence="2">
    <location>
        <begin position="115"/>
        <end position="138"/>
    </location>
</feature>
<feature type="region of interest" description="Disordered" evidence="1">
    <location>
        <begin position="151"/>
        <end position="183"/>
    </location>
</feature>
<evidence type="ECO:0000256" key="2">
    <source>
        <dbReference type="SAM" id="Phobius"/>
    </source>
</evidence>
<reference evidence="3 4" key="1">
    <citation type="submission" date="2012-04" db="EMBL/GenBank/DDBJ databases">
        <title>The Genome Sequence of Saprolegnia declina VS20.</title>
        <authorList>
            <consortium name="The Broad Institute Genome Sequencing Platform"/>
            <person name="Russ C."/>
            <person name="Nusbaum C."/>
            <person name="Tyler B."/>
            <person name="van West P."/>
            <person name="Dieguez-Uribeondo J."/>
            <person name="de Bruijn I."/>
            <person name="Tripathy S."/>
            <person name="Jiang R."/>
            <person name="Young S.K."/>
            <person name="Zeng Q."/>
            <person name="Gargeya S."/>
            <person name="Fitzgerald M."/>
            <person name="Haas B."/>
            <person name="Abouelleil A."/>
            <person name="Alvarado L."/>
            <person name="Arachchi H.M."/>
            <person name="Berlin A."/>
            <person name="Chapman S.B."/>
            <person name="Goldberg J."/>
            <person name="Griggs A."/>
            <person name="Gujja S."/>
            <person name="Hansen M."/>
            <person name="Howarth C."/>
            <person name="Imamovic A."/>
            <person name="Larimer J."/>
            <person name="McCowen C."/>
            <person name="Montmayeur A."/>
            <person name="Murphy C."/>
            <person name="Neiman D."/>
            <person name="Pearson M."/>
            <person name="Priest M."/>
            <person name="Roberts A."/>
            <person name="Saif S."/>
            <person name="Shea T."/>
            <person name="Sisk P."/>
            <person name="Sykes S."/>
            <person name="Wortman J."/>
            <person name="Nusbaum C."/>
            <person name="Birren B."/>
        </authorList>
    </citation>
    <scope>NUCLEOTIDE SEQUENCE [LARGE SCALE GENOMIC DNA]</scope>
    <source>
        <strain evidence="3 4">VS20</strain>
    </source>
</reference>
<name>T0PQX2_SAPDV</name>
<sequence>MGLALAHSLGLPTRYEVPFGLALAALVASHVRYGIIVLYWTMFSSAALCVVTSSWPAVALPPTLLLDGIALVVGAGVTVWSEVHLDRNDKRIDNAVAIPLATALIVMSLDACVGLFSWAVQCIAGFCLGAVFLSHMLLEWEDRKRHATTACSSTAQVSTKADQTNETERADTTDVADERPKAD</sequence>
<feature type="transmembrane region" description="Helical" evidence="2">
    <location>
        <begin position="92"/>
        <end position="109"/>
    </location>
</feature>
<keyword evidence="2" id="KW-0472">Membrane</keyword>
<dbReference type="VEuPathDB" id="FungiDB:SDRG_14320"/>
<dbReference type="RefSeq" id="XP_008618664.1">
    <property type="nucleotide sequence ID" value="XM_008620442.1"/>
</dbReference>
<feature type="compositionally biased region" description="Basic and acidic residues" evidence="1">
    <location>
        <begin position="166"/>
        <end position="183"/>
    </location>
</feature>
<evidence type="ECO:0000256" key="1">
    <source>
        <dbReference type="SAM" id="MobiDB-lite"/>
    </source>
</evidence>
<dbReference type="EMBL" id="JH767201">
    <property type="protein sequence ID" value="EQC27899.1"/>
    <property type="molecule type" value="Genomic_DNA"/>
</dbReference>
<dbReference type="GeneID" id="19955047"/>
<dbReference type="InParanoid" id="T0PQX2"/>
<proteinExistence type="predicted"/>
<evidence type="ECO:0000313" key="3">
    <source>
        <dbReference type="EMBL" id="EQC27899.1"/>
    </source>
</evidence>
<dbReference type="Proteomes" id="UP000030762">
    <property type="component" value="Unassembled WGS sequence"/>
</dbReference>
<evidence type="ECO:0000313" key="4">
    <source>
        <dbReference type="Proteomes" id="UP000030762"/>
    </source>
</evidence>
<keyword evidence="4" id="KW-1185">Reference proteome</keyword>
<dbReference type="AlphaFoldDB" id="T0PQX2"/>
<gene>
    <name evidence="3" type="ORF">SDRG_14320</name>
</gene>